<evidence type="ECO:0000313" key="5">
    <source>
        <dbReference type="EMBL" id="MDQ0457760.1"/>
    </source>
</evidence>
<keyword evidence="3" id="KW-0479">Metal-binding</keyword>
<keyword evidence="5" id="KW-0808">Transferase</keyword>
<keyword evidence="5" id="KW-0548">Nucleotidyltransferase</keyword>
<dbReference type="PROSITE" id="PS00455">
    <property type="entry name" value="AMP_BINDING"/>
    <property type="match status" value="1"/>
</dbReference>
<comment type="caution">
    <text evidence="5">The sequence shown here is derived from an EMBL/GenBank/DDBJ whole genome shotgun (WGS) entry which is preliminary data.</text>
</comment>
<dbReference type="EMBL" id="JAUSWH010000018">
    <property type="protein sequence ID" value="MDQ0457760.1"/>
    <property type="molecule type" value="Genomic_DNA"/>
</dbReference>
<dbReference type="GO" id="GO:0016779">
    <property type="term" value="F:nucleotidyltransferase activity"/>
    <property type="evidence" value="ECO:0007669"/>
    <property type="project" value="UniProtKB-KW"/>
</dbReference>
<dbReference type="Gene3D" id="2.30.38.10">
    <property type="entry name" value="Luciferase, Domain 3"/>
    <property type="match status" value="1"/>
</dbReference>
<evidence type="ECO:0000256" key="2">
    <source>
        <dbReference type="ARBA" id="ARBA00022553"/>
    </source>
</evidence>
<dbReference type="EC" id="2.7.7.-" evidence="5"/>
<dbReference type="Pfam" id="PF00668">
    <property type="entry name" value="Condensation"/>
    <property type="match status" value="1"/>
</dbReference>
<keyword evidence="6" id="KW-1185">Reference proteome</keyword>
<dbReference type="SMART" id="SM00823">
    <property type="entry name" value="PKS_PP"/>
    <property type="match status" value="1"/>
</dbReference>
<evidence type="ECO:0000256" key="3">
    <source>
        <dbReference type="ARBA" id="ARBA00022723"/>
    </source>
</evidence>
<dbReference type="PANTHER" id="PTHR45527">
    <property type="entry name" value="NONRIBOSOMAL PEPTIDE SYNTHETASE"/>
    <property type="match status" value="1"/>
</dbReference>
<dbReference type="Pfam" id="PF00501">
    <property type="entry name" value="AMP-binding"/>
    <property type="match status" value="1"/>
</dbReference>
<gene>
    <name evidence="5" type="ORF">QO005_004118</name>
</gene>
<dbReference type="InterPro" id="IPR020806">
    <property type="entry name" value="PKS_PP-bd"/>
</dbReference>
<accession>A0ABU0IJZ8</accession>
<dbReference type="SUPFAM" id="SSF56801">
    <property type="entry name" value="Acetyl-CoA synthetase-like"/>
    <property type="match status" value="1"/>
</dbReference>
<dbReference type="Pfam" id="PF13193">
    <property type="entry name" value="AMP-binding_C"/>
    <property type="match status" value="1"/>
</dbReference>
<name>A0ABU0IJZ8_9HYPH</name>
<organism evidence="5 6">
    <name type="scientific">Rhizobium paknamense</name>
    <dbReference type="NCBI Taxonomy" id="1206817"/>
    <lineage>
        <taxon>Bacteria</taxon>
        <taxon>Pseudomonadati</taxon>
        <taxon>Pseudomonadota</taxon>
        <taxon>Alphaproteobacteria</taxon>
        <taxon>Hyphomicrobiales</taxon>
        <taxon>Rhizobiaceae</taxon>
        <taxon>Rhizobium/Agrobacterium group</taxon>
        <taxon>Rhizobium</taxon>
    </lineage>
</organism>
<dbReference type="InterPro" id="IPR029058">
    <property type="entry name" value="AB_hydrolase_fold"/>
</dbReference>
<dbReference type="Gene3D" id="3.30.559.10">
    <property type="entry name" value="Chloramphenicol acetyltransferase-like domain"/>
    <property type="match status" value="1"/>
</dbReference>
<dbReference type="RefSeq" id="WP_307159864.1">
    <property type="nucleotide sequence ID" value="NZ_JAUSWH010000018.1"/>
</dbReference>
<dbReference type="Gene3D" id="3.30.559.30">
    <property type="entry name" value="Nonribosomal peptide synthetase, condensation domain"/>
    <property type="match status" value="2"/>
</dbReference>
<dbReference type="InterPro" id="IPR023213">
    <property type="entry name" value="CAT-like_dom_sf"/>
</dbReference>
<sequence>MMEKILPVTPAQAGMWISEKVGASGVVFNLAEFMEIHGPVNPQNFCQALRQLTEEIEATRIRIREIEGEPHQVVLNAYPEEFRVLDFSAAADPMKDAYDWMMADIKAPLDLADGLLWTSALVKLSDTRWLWYHRVHHIAFDGFTGGMATRRMAELYNALEEGREPVPCDFGTLEDLLELEASYRTSPHFERDRSYWMEQLQQLPPPVTLAKKRTAPIGGMIRHSSYLAPAKSQEIGEVSKALGVSVPQALIALIAAYYARATDVEDLCIVTMVTARINAAARRLPCMMANAVPLRFKLSRETSLQDLVKQVSQQMMRALRYQRYRYEDMRRDIGLIRQDEQIAFIGVNIEPFDYDLRFGGNETTMHNLSNGTMNDITIFAYDRGDGSEIRMDFDANPGLYSEDELKAHEARFTRMMNELLLDPAKPLADFSLLSDAEKTQILVDWNDTARPLPDLTWPDLFRNQAKASPERVAVRFADRHLTYAELDAASDGLAAKLQESGIGPGRLVAVAVPRSEQMVIALLGVLKTGAAYLPLDPADPPARIGIILEDAKPGAVITTSEAAGTLKLDGINTLLLDKLADGLAGSAAAFTPRKIRGDDTAYVIFTSGSTGRPKGVQIPHQALVNFLLSMQDLLKLDTEDRILAVTTIAFDIATLELYLPLLVGAQTVIATRDTVRDPAALAKLLKQSGATIMQATPSLWRALLEDHAKDVKGLRSLVGGEALPADLAHRMAALGHPVLNVYGPTETTVWSTAMPLTGADLDTTPIGKPIWNTRLYVLDRSGQPVPPGVAGELYIGGTGVAKGYLDRPDLTAEKFMPDPFVGKGARMYRTGDMACWRNDGVLEYLGRNDHQIKIRGFRVEPGEIEAALIAQPNIRQAVVILREDPGQGKRLVAYLVLSEAGEIDGPDLSARLAASLPSHMIPAAYVVMDAIPLNVNGKIDRHALPAPQWKAEEGFVPPRNETEKMIAAIWCDILGLQEVGVHDSFFNLGGDSLAAARMIAAIRSKMKGELAIAAVFEAPTIATLASMVATPASRTNFLDTVLPIRDKGNSAPLFCIHPVLGMGWGFYSLLGHVSEDTPIYALQSEGLRDLSSLPQSVEEMAERYVERIRSIQPHGPYHLLGWSFGGLVAHEMARQLKEQGEAVSFLGLLDSYPYHQNADAASLDDATLAQAALGFLGFDVDPAELDLNKPLFSVLNDYLFRQYKLDDHPLVEEVRTYEPLILEKARAVVIHHLGLAQKFKPGFVDADMHFFSANRGSDNKAIGHVINHQAEAWVEHVGGKLVGHGLDCSHQDMLDPGPASEIGAVIQAEILREILVLRSRATQENDAMTA</sequence>
<dbReference type="CDD" id="cd12116">
    <property type="entry name" value="A_NRPS_Ta1_like"/>
    <property type="match status" value="1"/>
</dbReference>
<dbReference type="SUPFAM" id="SSF47336">
    <property type="entry name" value="ACP-like"/>
    <property type="match status" value="1"/>
</dbReference>
<keyword evidence="1" id="KW-0596">Phosphopantetheine</keyword>
<dbReference type="NCBIfam" id="TIGR01733">
    <property type="entry name" value="AA-adenyl-dom"/>
    <property type="match status" value="1"/>
</dbReference>
<dbReference type="InterPro" id="IPR045851">
    <property type="entry name" value="AMP-bd_C_sf"/>
</dbReference>
<evidence type="ECO:0000313" key="6">
    <source>
        <dbReference type="Proteomes" id="UP001235269"/>
    </source>
</evidence>
<keyword evidence="2" id="KW-0597">Phosphoprotein</keyword>
<dbReference type="Gene3D" id="3.40.50.1820">
    <property type="entry name" value="alpha/beta hydrolase"/>
    <property type="match status" value="1"/>
</dbReference>
<protein>
    <submittedName>
        <fullName evidence="5">Enterobactin synthetase component F</fullName>
        <ecNumber evidence="5">2.7.7.-</ecNumber>
    </submittedName>
</protein>
<proteinExistence type="predicted"/>
<dbReference type="SUPFAM" id="SSF52777">
    <property type="entry name" value="CoA-dependent acyltransferases"/>
    <property type="match status" value="2"/>
</dbReference>
<dbReference type="Pfam" id="PF00550">
    <property type="entry name" value="PP-binding"/>
    <property type="match status" value="1"/>
</dbReference>
<reference evidence="5 6" key="1">
    <citation type="submission" date="2023-07" db="EMBL/GenBank/DDBJ databases">
        <title>Genomic Encyclopedia of Type Strains, Phase IV (KMG-IV): sequencing the most valuable type-strain genomes for metagenomic binning, comparative biology and taxonomic classification.</title>
        <authorList>
            <person name="Goeker M."/>
        </authorList>
    </citation>
    <scope>NUCLEOTIDE SEQUENCE [LARGE SCALE GENOMIC DNA]</scope>
    <source>
        <strain evidence="5 6">DSM 100301</strain>
    </source>
</reference>
<dbReference type="InterPro" id="IPR020845">
    <property type="entry name" value="AMP-binding_CS"/>
</dbReference>
<dbReference type="InterPro" id="IPR009081">
    <property type="entry name" value="PP-bd_ACP"/>
</dbReference>
<evidence type="ECO:0000256" key="1">
    <source>
        <dbReference type="ARBA" id="ARBA00022450"/>
    </source>
</evidence>
<dbReference type="InterPro" id="IPR001031">
    <property type="entry name" value="Thioesterase"/>
</dbReference>
<dbReference type="InterPro" id="IPR036736">
    <property type="entry name" value="ACP-like_sf"/>
</dbReference>
<dbReference type="Gene3D" id="3.30.300.30">
    <property type="match status" value="1"/>
</dbReference>
<dbReference type="InterPro" id="IPR000873">
    <property type="entry name" value="AMP-dep_synth/lig_dom"/>
</dbReference>
<dbReference type="PROSITE" id="PS50075">
    <property type="entry name" value="CARRIER"/>
    <property type="match status" value="1"/>
</dbReference>
<dbReference type="SUPFAM" id="SSF53474">
    <property type="entry name" value="alpha/beta-Hydrolases"/>
    <property type="match status" value="1"/>
</dbReference>
<feature type="domain" description="Carrier" evidence="4">
    <location>
        <begin position="957"/>
        <end position="1032"/>
    </location>
</feature>
<evidence type="ECO:0000259" key="4">
    <source>
        <dbReference type="PROSITE" id="PS50075"/>
    </source>
</evidence>
<dbReference type="Gene3D" id="3.40.50.980">
    <property type="match status" value="2"/>
</dbReference>
<dbReference type="InterPro" id="IPR025110">
    <property type="entry name" value="AMP-bd_C"/>
</dbReference>
<dbReference type="InterPro" id="IPR010071">
    <property type="entry name" value="AA_adenyl_dom"/>
</dbReference>
<dbReference type="Pfam" id="PF00975">
    <property type="entry name" value="Thioesterase"/>
    <property type="match status" value="1"/>
</dbReference>
<dbReference type="Proteomes" id="UP001235269">
    <property type="component" value="Unassembled WGS sequence"/>
</dbReference>
<dbReference type="PANTHER" id="PTHR45527:SF1">
    <property type="entry name" value="FATTY ACID SYNTHASE"/>
    <property type="match status" value="1"/>
</dbReference>
<dbReference type="InterPro" id="IPR001242">
    <property type="entry name" value="Condensation_dom"/>
</dbReference>